<evidence type="ECO:0000313" key="4">
    <source>
        <dbReference type="EMBL" id="CAK0906138.1"/>
    </source>
</evidence>
<sequence length="519" mass="56153">MEYGACASGEDASKALKRQLSMEKGPSVYKVHAALATGYCLFAGGAIVGKFGVHGSSAIIFELFREFWSLIALSAGLFIFKVSPVPAREDVPTLLLGGTAFFFNQVFWFVALKLADPVTGSAWQTFLPILTALLSVILGQTKLEGLKACREGAAGAPRQARGRQGAAEAAGGRPPLAELVRRHGLPEVDPDLRLDEGITTMVIVNVPYAYPRQMLQADINEWGFPYNYFHCPQDSRQGRSRGLAFINFLTPLAAAAFKRCFDKRELSCPGAEAQVVTVLPSRLQGLEKNAQLHPEGRVLDPHWQLHQHRQRTRQLLASTAAAGARRRLRQQPGSLPRRARGGGPRRRGLQLPGGPRPHAAPPAVAARGRAAAVQAVPLRARPRRRARPRVGHGPLQEAGSRQSIGQKCDGDGFPIVLLSGERKTRVCQDSGSPSLFDDRASDLPSDTPDPVPGLARGARRSPPGGRTAVRHGDDIFRRSTASDRCAVFSSPHPVWLSTSRLGGSLSRAEFVSRCRSPQV</sequence>
<feature type="transmembrane region" description="Helical" evidence="2">
    <location>
        <begin position="94"/>
        <end position="115"/>
    </location>
</feature>
<evidence type="ECO:0000259" key="3">
    <source>
        <dbReference type="Pfam" id="PF04059"/>
    </source>
</evidence>
<feature type="domain" description="Mei2-like C-terminal RNA recognition motif" evidence="3">
    <location>
        <begin position="199"/>
        <end position="285"/>
    </location>
</feature>
<dbReference type="EMBL" id="CAUYUJ010021649">
    <property type="protein sequence ID" value="CAK0906138.1"/>
    <property type="molecule type" value="Genomic_DNA"/>
</dbReference>
<feature type="region of interest" description="Disordered" evidence="1">
    <location>
        <begin position="383"/>
        <end position="406"/>
    </location>
</feature>
<dbReference type="InterPro" id="IPR007201">
    <property type="entry name" value="Mei2-like_Rrm_C"/>
</dbReference>
<feature type="transmembrane region" description="Helical" evidence="2">
    <location>
        <begin position="67"/>
        <end position="87"/>
    </location>
</feature>
<keyword evidence="2" id="KW-0812">Transmembrane</keyword>
<feature type="compositionally biased region" description="Low complexity" evidence="1">
    <location>
        <begin position="452"/>
        <end position="467"/>
    </location>
</feature>
<gene>
    <name evidence="4" type="ORF">PCOR1329_LOCUS81574</name>
</gene>
<protein>
    <recommendedName>
        <fullName evidence="3">Mei2-like C-terminal RNA recognition motif domain-containing protein</fullName>
    </recommendedName>
</protein>
<dbReference type="Pfam" id="PF04059">
    <property type="entry name" value="RRM_2"/>
    <property type="match status" value="1"/>
</dbReference>
<feature type="region of interest" description="Disordered" evidence="1">
    <location>
        <begin position="424"/>
        <end position="475"/>
    </location>
</feature>
<dbReference type="Proteomes" id="UP001189429">
    <property type="component" value="Unassembled WGS sequence"/>
</dbReference>
<feature type="region of interest" description="Disordered" evidence="1">
    <location>
        <begin position="319"/>
        <end position="362"/>
    </location>
</feature>
<evidence type="ECO:0000313" key="5">
    <source>
        <dbReference type="Proteomes" id="UP001189429"/>
    </source>
</evidence>
<keyword evidence="2" id="KW-0472">Membrane</keyword>
<keyword evidence="5" id="KW-1185">Reference proteome</keyword>
<feature type="transmembrane region" description="Helical" evidence="2">
    <location>
        <begin position="121"/>
        <end position="138"/>
    </location>
</feature>
<name>A0ABN9Y576_9DINO</name>
<dbReference type="SUPFAM" id="SSF103481">
    <property type="entry name" value="Multidrug resistance efflux transporter EmrE"/>
    <property type="match status" value="1"/>
</dbReference>
<dbReference type="InterPro" id="IPR035979">
    <property type="entry name" value="RBD_domain_sf"/>
</dbReference>
<evidence type="ECO:0000256" key="2">
    <source>
        <dbReference type="SAM" id="Phobius"/>
    </source>
</evidence>
<proteinExistence type="predicted"/>
<dbReference type="SUPFAM" id="SSF54928">
    <property type="entry name" value="RNA-binding domain, RBD"/>
    <property type="match status" value="1"/>
</dbReference>
<dbReference type="InterPro" id="IPR037185">
    <property type="entry name" value="EmrE-like"/>
</dbReference>
<reference evidence="4" key="1">
    <citation type="submission" date="2023-10" db="EMBL/GenBank/DDBJ databases">
        <authorList>
            <person name="Chen Y."/>
            <person name="Shah S."/>
            <person name="Dougan E. K."/>
            <person name="Thang M."/>
            <person name="Chan C."/>
        </authorList>
    </citation>
    <scope>NUCLEOTIDE SEQUENCE [LARGE SCALE GENOMIC DNA]</scope>
</reference>
<accession>A0ABN9Y576</accession>
<evidence type="ECO:0000256" key="1">
    <source>
        <dbReference type="SAM" id="MobiDB-lite"/>
    </source>
</evidence>
<keyword evidence="2" id="KW-1133">Transmembrane helix</keyword>
<comment type="caution">
    <text evidence="4">The sequence shown here is derived from an EMBL/GenBank/DDBJ whole genome shotgun (WGS) entry which is preliminary data.</text>
</comment>
<feature type="compositionally biased region" description="Basic residues" evidence="1">
    <location>
        <begin position="337"/>
        <end position="348"/>
    </location>
</feature>
<feature type="transmembrane region" description="Helical" evidence="2">
    <location>
        <begin position="27"/>
        <end position="47"/>
    </location>
</feature>
<organism evidence="4 5">
    <name type="scientific">Prorocentrum cordatum</name>
    <dbReference type="NCBI Taxonomy" id="2364126"/>
    <lineage>
        <taxon>Eukaryota</taxon>
        <taxon>Sar</taxon>
        <taxon>Alveolata</taxon>
        <taxon>Dinophyceae</taxon>
        <taxon>Prorocentrales</taxon>
        <taxon>Prorocentraceae</taxon>
        <taxon>Prorocentrum</taxon>
    </lineage>
</organism>